<proteinExistence type="predicted"/>
<gene>
    <name evidence="1" type="ORF">SCLCIDRAFT_435161</name>
</gene>
<organism evidence="1 2">
    <name type="scientific">Scleroderma citrinum Foug A</name>
    <dbReference type="NCBI Taxonomy" id="1036808"/>
    <lineage>
        <taxon>Eukaryota</taxon>
        <taxon>Fungi</taxon>
        <taxon>Dikarya</taxon>
        <taxon>Basidiomycota</taxon>
        <taxon>Agaricomycotina</taxon>
        <taxon>Agaricomycetes</taxon>
        <taxon>Agaricomycetidae</taxon>
        <taxon>Boletales</taxon>
        <taxon>Sclerodermatineae</taxon>
        <taxon>Sclerodermataceae</taxon>
        <taxon>Scleroderma</taxon>
    </lineage>
</organism>
<evidence type="ECO:0000313" key="2">
    <source>
        <dbReference type="Proteomes" id="UP000053989"/>
    </source>
</evidence>
<keyword evidence="2" id="KW-1185">Reference proteome</keyword>
<reference evidence="1 2" key="1">
    <citation type="submission" date="2014-04" db="EMBL/GenBank/DDBJ databases">
        <authorList>
            <consortium name="DOE Joint Genome Institute"/>
            <person name="Kuo A."/>
            <person name="Kohler A."/>
            <person name="Nagy L.G."/>
            <person name="Floudas D."/>
            <person name="Copeland A."/>
            <person name="Barry K.W."/>
            <person name="Cichocki N."/>
            <person name="Veneault-Fourrey C."/>
            <person name="LaButti K."/>
            <person name="Lindquist E.A."/>
            <person name="Lipzen A."/>
            <person name="Lundell T."/>
            <person name="Morin E."/>
            <person name="Murat C."/>
            <person name="Sun H."/>
            <person name="Tunlid A."/>
            <person name="Henrissat B."/>
            <person name="Grigoriev I.V."/>
            <person name="Hibbett D.S."/>
            <person name="Martin F."/>
            <person name="Nordberg H.P."/>
            <person name="Cantor M.N."/>
            <person name="Hua S.X."/>
        </authorList>
    </citation>
    <scope>NUCLEOTIDE SEQUENCE [LARGE SCALE GENOMIC DNA]</scope>
    <source>
        <strain evidence="1 2">Foug A</strain>
    </source>
</reference>
<dbReference type="EMBL" id="KN822180">
    <property type="protein sequence ID" value="KIM53447.1"/>
    <property type="molecule type" value="Genomic_DNA"/>
</dbReference>
<dbReference type="InParanoid" id="A0A0C2ZLA9"/>
<dbReference type="HOGENOM" id="CLU_2414561_0_0_1"/>
<name>A0A0C2ZLA9_9AGAM</name>
<protein>
    <submittedName>
        <fullName evidence="1">Uncharacterized protein</fullName>
    </submittedName>
</protein>
<dbReference type="Proteomes" id="UP000053989">
    <property type="component" value="Unassembled WGS sequence"/>
</dbReference>
<sequence length="92" mass="9737">MVLFARNSLDQVHLMAQRPYTRVHGSSGRSLLSIRSSLIEGLTGLTGAVRSFGMGSIFIHSHFAVVTSGQQSPAAGPLTAATSNECNLHTIN</sequence>
<accession>A0A0C2ZLA9</accession>
<evidence type="ECO:0000313" key="1">
    <source>
        <dbReference type="EMBL" id="KIM53447.1"/>
    </source>
</evidence>
<dbReference type="AlphaFoldDB" id="A0A0C2ZLA9"/>
<reference evidence="2" key="2">
    <citation type="submission" date="2015-01" db="EMBL/GenBank/DDBJ databases">
        <title>Evolutionary Origins and Diversification of the Mycorrhizal Mutualists.</title>
        <authorList>
            <consortium name="DOE Joint Genome Institute"/>
            <consortium name="Mycorrhizal Genomics Consortium"/>
            <person name="Kohler A."/>
            <person name="Kuo A."/>
            <person name="Nagy L.G."/>
            <person name="Floudas D."/>
            <person name="Copeland A."/>
            <person name="Barry K.W."/>
            <person name="Cichocki N."/>
            <person name="Veneault-Fourrey C."/>
            <person name="LaButti K."/>
            <person name="Lindquist E.A."/>
            <person name="Lipzen A."/>
            <person name="Lundell T."/>
            <person name="Morin E."/>
            <person name="Murat C."/>
            <person name="Riley R."/>
            <person name="Ohm R."/>
            <person name="Sun H."/>
            <person name="Tunlid A."/>
            <person name="Henrissat B."/>
            <person name="Grigoriev I.V."/>
            <person name="Hibbett D.S."/>
            <person name="Martin F."/>
        </authorList>
    </citation>
    <scope>NUCLEOTIDE SEQUENCE [LARGE SCALE GENOMIC DNA]</scope>
    <source>
        <strain evidence="2">Foug A</strain>
    </source>
</reference>